<sequence>MIPTPEDLEVLKIIEAALMKRWPENKIEPSLDRISALVDALGSPQISFPTVHIGGTNGKTSTSRMVDALFTELEYRTGRFTSPHLESFLERISIKGEAISPAELIATYNDIALYLDLIDSRSDTPISYFEALTALAFVAFAEHPVDIGIIEVGMGGDWDATNVIQSTVSVLMPIGLDHTEYLGETIEEIARTKAGIIKPESHVVLAAQEPEVARILLERVVEKSAIPYREGIEFALLRRDIAVGGQLIAIRGVHGEYSDIYLPLHGAHQAANAAIAVATVEAFVGVKLDEDLVRAAFAGVSSPGRLEILHRDPTVIIDAAHNPHGAKALAETIRSEFDFESIFCVLGILGDKDVKGFLKALEPVVDRLVVTKSESPRALSVAELFALAVEVFGSDRVFKEDDLASAITYAMEQVTLINQVSDGVSAVVITGSVVTAGSARVILKKIGRAVEK</sequence>
<keyword evidence="7" id="KW-0067">ATP-binding</keyword>
<dbReference type="Gene3D" id="3.40.1190.10">
    <property type="entry name" value="Mur-like, catalytic domain"/>
    <property type="match status" value="1"/>
</dbReference>
<dbReference type="Pfam" id="PF02875">
    <property type="entry name" value="Mur_ligase_C"/>
    <property type="match status" value="1"/>
</dbReference>
<dbReference type="EMBL" id="CAEZYD010000012">
    <property type="protein sequence ID" value="CAB4712986.1"/>
    <property type="molecule type" value="Genomic_DNA"/>
</dbReference>
<proteinExistence type="inferred from homology"/>
<dbReference type="NCBIfam" id="TIGR01499">
    <property type="entry name" value="folC"/>
    <property type="match status" value="1"/>
</dbReference>
<comment type="cofactor">
    <cofactor evidence="1">
        <name>Mg(2+)</name>
        <dbReference type="ChEBI" id="CHEBI:18420"/>
    </cofactor>
</comment>
<comment type="similarity">
    <text evidence="2">Belongs to the folylpolyglutamate synthase family.</text>
</comment>
<evidence type="ECO:0000313" key="13">
    <source>
        <dbReference type="EMBL" id="CAB4712986.1"/>
    </source>
</evidence>
<dbReference type="GO" id="GO:0005737">
    <property type="term" value="C:cytoplasm"/>
    <property type="evidence" value="ECO:0007669"/>
    <property type="project" value="TreeGrafter"/>
</dbReference>
<dbReference type="EMBL" id="CAEZXD010000041">
    <property type="protein sequence ID" value="CAB4681870.1"/>
    <property type="molecule type" value="Genomic_DNA"/>
</dbReference>
<evidence type="ECO:0000256" key="1">
    <source>
        <dbReference type="ARBA" id="ARBA00001946"/>
    </source>
</evidence>
<dbReference type="PIRSF" id="PIRSF001563">
    <property type="entry name" value="Folylpolyglu_synth"/>
    <property type="match status" value="1"/>
</dbReference>
<dbReference type="EMBL" id="CAFBNU010000007">
    <property type="protein sequence ID" value="CAB4965391.1"/>
    <property type="molecule type" value="Genomic_DNA"/>
</dbReference>
<dbReference type="SUPFAM" id="SSF53244">
    <property type="entry name" value="MurD-like peptide ligases, peptide-binding domain"/>
    <property type="match status" value="1"/>
</dbReference>
<evidence type="ECO:0000256" key="8">
    <source>
        <dbReference type="ARBA" id="ARBA00022842"/>
    </source>
</evidence>
<keyword evidence="4" id="KW-0436">Ligase</keyword>
<dbReference type="InterPro" id="IPR018109">
    <property type="entry name" value="Folylpolyglutamate_synth_CS"/>
</dbReference>
<keyword evidence="5" id="KW-0479">Metal-binding</keyword>
<protein>
    <submittedName>
        <fullName evidence="16">Unannotated protein</fullName>
    </submittedName>
</protein>
<keyword evidence="9" id="KW-0289">Folate biosynthesis</keyword>
<evidence type="ECO:0000256" key="9">
    <source>
        <dbReference type="ARBA" id="ARBA00022909"/>
    </source>
</evidence>
<evidence type="ECO:0000313" key="15">
    <source>
        <dbReference type="EMBL" id="CAB4900287.1"/>
    </source>
</evidence>
<dbReference type="AlphaFoldDB" id="A0A6J7LB68"/>
<dbReference type="InterPro" id="IPR001645">
    <property type="entry name" value="Folylpolyglutamate_synth"/>
</dbReference>
<dbReference type="PROSITE" id="PS01012">
    <property type="entry name" value="FOLYLPOLYGLU_SYNT_2"/>
    <property type="match status" value="1"/>
</dbReference>
<name>A0A6J7LB68_9ZZZZ</name>
<dbReference type="Pfam" id="PF08245">
    <property type="entry name" value="Mur_ligase_M"/>
    <property type="match status" value="1"/>
</dbReference>
<organism evidence="16">
    <name type="scientific">freshwater metagenome</name>
    <dbReference type="NCBI Taxonomy" id="449393"/>
    <lineage>
        <taxon>unclassified sequences</taxon>
        <taxon>metagenomes</taxon>
        <taxon>ecological metagenomes</taxon>
    </lineage>
</organism>
<dbReference type="FunFam" id="3.40.1190.10:FF:000004">
    <property type="entry name" value="Dihydrofolate synthase/folylpolyglutamate synthase"/>
    <property type="match status" value="1"/>
</dbReference>
<dbReference type="GO" id="GO:0005524">
    <property type="term" value="F:ATP binding"/>
    <property type="evidence" value="ECO:0007669"/>
    <property type="project" value="UniProtKB-KW"/>
</dbReference>
<feature type="domain" description="Mur ligase C-terminal" evidence="10">
    <location>
        <begin position="304"/>
        <end position="414"/>
    </location>
</feature>
<dbReference type="GO" id="GO:0004326">
    <property type="term" value="F:tetrahydrofolylpolyglutamate synthase activity"/>
    <property type="evidence" value="ECO:0007669"/>
    <property type="project" value="InterPro"/>
</dbReference>
<evidence type="ECO:0000256" key="2">
    <source>
        <dbReference type="ARBA" id="ARBA00008276"/>
    </source>
</evidence>
<dbReference type="Gene3D" id="3.90.190.20">
    <property type="entry name" value="Mur ligase, C-terminal domain"/>
    <property type="match status" value="1"/>
</dbReference>
<evidence type="ECO:0000259" key="11">
    <source>
        <dbReference type="Pfam" id="PF08245"/>
    </source>
</evidence>
<dbReference type="InterPro" id="IPR036565">
    <property type="entry name" value="Mur-like_cat_sf"/>
</dbReference>
<dbReference type="SUPFAM" id="SSF53623">
    <property type="entry name" value="MurD-like peptide ligases, catalytic domain"/>
    <property type="match status" value="1"/>
</dbReference>
<dbReference type="PANTHER" id="PTHR11136">
    <property type="entry name" value="FOLYLPOLYGLUTAMATE SYNTHASE-RELATED"/>
    <property type="match status" value="1"/>
</dbReference>
<comment type="subunit">
    <text evidence="3">Monomer.</text>
</comment>
<evidence type="ECO:0000259" key="10">
    <source>
        <dbReference type="Pfam" id="PF02875"/>
    </source>
</evidence>
<dbReference type="EMBL" id="CAFBMA010000012">
    <property type="protein sequence ID" value="CAB4900287.1"/>
    <property type="molecule type" value="Genomic_DNA"/>
</dbReference>
<evidence type="ECO:0000256" key="7">
    <source>
        <dbReference type="ARBA" id="ARBA00022840"/>
    </source>
</evidence>
<keyword evidence="6" id="KW-0547">Nucleotide-binding</keyword>
<dbReference type="GO" id="GO:0046872">
    <property type="term" value="F:metal ion binding"/>
    <property type="evidence" value="ECO:0007669"/>
    <property type="project" value="UniProtKB-KW"/>
</dbReference>
<evidence type="ECO:0000256" key="3">
    <source>
        <dbReference type="ARBA" id="ARBA00011245"/>
    </source>
</evidence>
<feature type="domain" description="Mur ligase central" evidence="11">
    <location>
        <begin position="53"/>
        <end position="279"/>
    </location>
</feature>
<evidence type="ECO:0000313" key="12">
    <source>
        <dbReference type="EMBL" id="CAB4681870.1"/>
    </source>
</evidence>
<dbReference type="GO" id="GO:0008841">
    <property type="term" value="F:dihydrofolate synthase activity"/>
    <property type="evidence" value="ECO:0007669"/>
    <property type="project" value="TreeGrafter"/>
</dbReference>
<dbReference type="GO" id="GO:0046656">
    <property type="term" value="P:folic acid biosynthetic process"/>
    <property type="evidence" value="ECO:0007669"/>
    <property type="project" value="UniProtKB-KW"/>
</dbReference>
<gene>
    <name evidence="12" type="ORF">UFOPK2343_01177</name>
    <name evidence="13" type="ORF">UFOPK2652_00925</name>
    <name evidence="14" type="ORF">UFOPK3128_00716</name>
    <name evidence="15" type="ORF">UFOPK3511_00997</name>
    <name evidence="16" type="ORF">UFOPK3880_00817</name>
    <name evidence="17" type="ORF">UFOPK4146_01177</name>
</gene>
<evidence type="ECO:0000313" key="16">
    <source>
        <dbReference type="EMBL" id="CAB4965391.1"/>
    </source>
</evidence>
<dbReference type="PANTHER" id="PTHR11136:SF0">
    <property type="entry name" value="DIHYDROFOLATE SYNTHETASE-RELATED"/>
    <property type="match status" value="1"/>
</dbReference>
<accession>A0A6J7LB68</accession>
<evidence type="ECO:0000313" key="14">
    <source>
        <dbReference type="EMBL" id="CAB4819840.1"/>
    </source>
</evidence>
<evidence type="ECO:0000256" key="5">
    <source>
        <dbReference type="ARBA" id="ARBA00022723"/>
    </source>
</evidence>
<dbReference type="EMBL" id="CAFBPT010000012">
    <property type="protein sequence ID" value="CAB5032643.1"/>
    <property type="molecule type" value="Genomic_DNA"/>
</dbReference>
<evidence type="ECO:0000256" key="6">
    <source>
        <dbReference type="ARBA" id="ARBA00022741"/>
    </source>
</evidence>
<dbReference type="InterPro" id="IPR004101">
    <property type="entry name" value="Mur_ligase_C"/>
</dbReference>
<reference evidence="16" key="1">
    <citation type="submission" date="2020-05" db="EMBL/GenBank/DDBJ databases">
        <authorList>
            <person name="Chiriac C."/>
            <person name="Salcher M."/>
            <person name="Ghai R."/>
            <person name="Kavagutti S V."/>
        </authorList>
    </citation>
    <scope>NUCLEOTIDE SEQUENCE</scope>
</reference>
<dbReference type="EMBL" id="CAFAAZ010000004">
    <property type="protein sequence ID" value="CAB4819840.1"/>
    <property type="molecule type" value="Genomic_DNA"/>
</dbReference>
<evidence type="ECO:0000313" key="17">
    <source>
        <dbReference type="EMBL" id="CAB5032643.1"/>
    </source>
</evidence>
<dbReference type="InterPro" id="IPR036615">
    <property type="entry name" value="Mur_ligase_C_dom_sf"/>
</dbReference>
<evidence type="ECO:0000256" key="4">
    <source>
        <dbReference type="ARBA" id="ARBA00022598"/>
    </source>
</evidence>
<dbReference type="InterPro" id="IPR013221">
    <property type="entry name" value="Mur_ligase_cen"/>
</dbReference>
<keyword evidence="8" id="KW-0460">Magnesium</keyword>